<comment type="caution">
    <text evidence="2">The sequence shown here is derived from an EMBL/GenBank/DDBJ whole genome shotgun (WGS) entry which is preliminary data.</text>
</comment>
<dbReference type="EMBL" id="JAYKLX010000010">
    <property type="protein sequence ID" value="MEB3347881.1"/>
    <property type="molecule type" value="Genomic_DNA"/>
</dbReference>
<reference evidence="2 3" key="1">
    <citation type="journal article" date="2013" name="Int. J. Syst. Evol. Microbiol.">
        <title>Aquimarina gracilis sp. nov., isolated from the gut microflora of a mussel, Mytilus coruscus, and emended description of Aquimarina spongiae.</title>
        <authorList>
            <person name="Park S.C."/>
            <person name="Choe H.N."/>
            <person name="Baik K.S."/>
            <person name="Seong C.N."/>
        </authorList>
    </citation>
    <scope>NUCLEOTIDE SEQUENCE [LARGE SCALE GENOMIC DNA]</scope>
    <source>
        <strain evidence="2 3">PSC32</strain>
    </source>
</reference>
<evidence type="ECO:0000313" key="3">
    <source>
        <dbReference type="Proteomes" id="UP001327027"/>
    </source>
</evidence>
<proteinExistence type="predicted"/>
<sequence length="200" mass="21664">MMNLRKFLAVFFLGALVLTSCSDDDDNPDPGTEEEVITTMTVTLTDGTDPVVLNFFDADGENGPIDPVPTVTGVFKANTTYEGTILLLNTTEDPTEIVNEEIEAEADEHQFFYLTEDLGITIAYDDMESDYVNSEGVAFTSENPVGIDFTLTTSNDTGNGQLRIVLRHELSKDAAGVSDGDITNAGGSPDIDWTFNISVE</sequence>
<name>A0ABU6A1B6_9FLAO</name>
<organism evidence="2 3">
    <name type="scientific">Aquimarina gracilis</name>
    <dbReference type="NCBI Taxonomy" id="874422"/>
    <lineage>
        <taxon>Bacteria</taxon>
        <taxon>Pseudomonadati</taxon>
        <taxon>Bacteroidota</taxon>
        <taxon>Flavobacteriia</taxon>
        <taxon>Flavobacteriales</taxon>
        <taxon>Flavobacteriaceae</taxon>
        <taxon>Aquimarina</taxon>
    </lineage>
</organism>
<dbReference type="RefSeq" id="WP_324181900.1">
    <property type="nucleotide sequence ID" value="NZ_BAABAW010000011.1"/>
</dbReference>
<feature type="signal peptide" evidence="1">
    <location>
        <begin position="1"/>
        <end position="22"/>
    </location>
</feature>
<dbReference type="PROSITE" id="PS51257">
    <property type="entry name" value="PROKAR_LIPOPROTEIN"/>
    <property type="match status" value="1"/>
</dbReference>
<gene>
    <name evidence="2" type="ORF">U6A24_20555</name>
</gene>
<protein>
    <submittedName>
        <fullName evidence="2">Type 1 periplasmic binding fold superfamily protein</fullName>
    </submittedName>
</protein>
<keyword evidence="1" id="KW-0732">Signal</keyword>
<feature type="chain" id="PRO_5047141383" evidence="1">
    <location>
        <begin position="23"/>
        <end position="200"/>
    </location>
</feature>
<dbReference type="Proteomes" id="UP001327027">
    <property type="component" value="Unassembled WGS sequence"/>
</dbReference>
<accession>A0ABU6A1B6</accession>
<evidence type="ECO:0000313" key="2">
    <source>
        <dbReference type="EMBL" id="MEB3347881.1"/>
    </source>
</evidence>
<evidence type="ECO:0000256" key="1">
    <source>
        <dbReference type="SAM" id="SignalP"/>
    </source>
</evidence>
<keyword evidence="3" id="KW-1185">Reference proteome</keyword>